<dbReference type="SMART" id="SM00065">
    <property type="entry name" value="GAF"/>
    <property type="match status" value="1"/>
</dbReference>
<accession>A0ABP8QNJ6</accession>
<sequence>MTSNFPASLIPEHDAARLRTLHQFQIVNTTPERIFDDYVAWAAQLFGVPIALISLVDADQVWFKALTGATGLPSLARNESMCSAAILSSDAVVVSDYKPERCELIKPDVAQAIGLNFYAGAALVAEDNSRLGMLAIIGKEARDFSAIEAELLTRLAGLVSQTIELRYRYLAADQLPEWEDAQQELSIALDDNASLARYLATRSQGIDLSDASVARPIIQRLESVAHVLERRLV</sequence>
<dbReference type="SUPFAM" id="SSF55781">
    <property type="entry name" value="GAF domain-like"/>
    <property type="match status" value="1"/>
</dbReference>
<dbReference type="Gene3D" id="3.30.450.40">
    <property type="match status" value="1"/>
</dbReference>
<comment type="caution">
    <text evidence="2">The sequence shown here is derived from an EMBL/GenBank/DDBJ whole genome shotgun (WGS) entry which is preliminary data.</text>
</comment>
<proteinExistence type="predicted"/>
<evidence type="ECO:0000259" key="1">
    <source>
        <dbReference type="SMART" id="SM00065"/>
    </source>
</evidence>
<evidence type="ECO:0000313" key="2">
    <source>
        <dbReference type="EMBL" id="GAA4505824.1"/>
    </source>
</evidence>
<dbReference type="Proteomes" id="UP001501243">
    <property type="component" value="Unassembled WGS sequence"/>
</dbReference>
<dbReference type="EMBL" id="BAABGQ010000008">
    <property type="protein sequence ID" value="GAA4505824.1"/>
    <property type="molecule type" value="Genomic_DNA"/>
</dbReference>
<dbReference type="Pfam" id="PF01590">
    <property type="entry name" value="GAF"/>
    <property type="match status" value="1"/>
</dbReference>
<evidence type="ECO:0000313" key="3">
    <source>
        <dbReference type="Proteomes" id="UP001501243"/>
    </source>
</evidence>
<dbReference type="PANTHER" id="PTHR43102:SF2">
    <property type="entry name" value="GAF DOMAIN-CONTAINING PROTEIN"/>
    <property type="match status" value="1"/>
</dbReference>
<organism evidence="2 3">
    <name type="scientific">Hymenobacter ginsengisoli</name>
    <dbReference type="NCBI Taxonomy" id="1051626"/>
    <lineage>
        <taxon>Bacteria</taxon>
        <taxon>Pseudomonadati</taxon>
        <taxon>Bacteroidota</taxon>
        <taxon>Cytophagia</taxon>
        <taxon>Cytophagales</taxon>
        <taxon>Hymenobacteraceae</taxon>
        <taxon>Hymenobacter</taxon>
    </lineage>
</organism>
<name>A0ABP8QNJ6_9BACT</name>
<reference evidence="3" key="1">
    <citation type="journal article" date="2019" name="Int. J. Syst. Evol. Microbiol.">
        <title>The Global Catalogue of Microorganisms (GCM) 10K type strain sequencing project: providing services to taxonomists for standard genome sequencing and annotation.</title>
        <authorList>
            <consortium name="The Broad Institute Genomics Platform"/>
            <consortium name="The Broad Institute Genome Sequencing Center for Infectious Disease"/>
            <person name="Wu L."/>
            <person name="Ma J."/>
        </authorList>
    </citation>
    <scope>NUCLEOTIDE SEQUENCE [LARGE SCALE GENOMIC DNA]</scope>
    <source>
        <strain evidence="3">JCM 17841</strain>
    </source>
</reference>
<feature type="domain" description="GAF" evidence="1">
    <location>
        <begin position="30"/>
        <end position="174"/>
    </location>
</feature>
<dbReference type="RefSeq" id="WP_208130916.1">
    <property type="nucleotide sequence ID" value="NZ_BAABGQ010000008.1"/>
</dbReference>
<dbReference type="InterPro" id="IPR029016">
    <property type="entry name" value="GAF-like_dom_sf"/>
</dbReference>
<keyword evidence="3" id="KW-1185">Reference proteome</keyword>
<protein>
    <recommendedName>
        <fullName evidence="1">GAF domain-containing protein</fullName>
    </recommendedName>
</protein>
<dbReference type="InterPro" id="IPR003018">
    <property type="entry name" value="GAF"/>
</dbReference>
<dbReference type="PANTHER" id="PTHR43102">
    <property type="entry name" value="SLR1143 PROTEIN"/>
    <property type="match status" value="1"/>
</dbReference>
<gene>
    <name evidence="2" type="ORF">GCM10023172_34230</name>
</gene>